<keyword evidence="5" id="KW-1185">Reference proteome</keyword>
<organism evidence="4 5">
    <name type="scientific">Panicum miliaceum</name>
    <name type="common">Proso millet</name>
    <name type="synonym">Broomcorn millet</name>
    <dbReference type="NCBI Taxonomy" id="4540"/>
    <lineage>
        <taxon>Eukaryota</taxon>
        <taxon>Viridiplantae</taxon>
        <taxon>Streptophyta</taxon>
        <taxon>Embryophyta</taxon>
        <taxon>Tracheophyta</taxon>
        <taxon>Spermatophyta</taxon>
        <taxon>Magnoliopsida</taxon>
        <taxon>Liliopsida</taxon>
        <taxon>Poales</taxon>
        <taxon>Poaceae</taxon>
        <taxon>PACMAD clade</taxon>
        <taxon>Panicoideae</taxon>
        <taxon>Panicodae</taxon>
        <taxon>Paniceae</taxon>
        <taxon>Panicinae</taxon>
        <taxon>Panicum</taxon>
        <taxon>Panicum sect. Panicum</taxon>
    </lineage>
</organism>
<accession>A0A3L6TP11</accession>
<dbReference type="Pfam" id="PF22669">
    <property type="entry name" value="Exo_endo_phos2"/>
    <property type="match status" value="1"/>
</dbReference>
<dbReference type="Proteomes" id="UP000275267">
    <property type="component" value="Unassembled WGS sequence"/>
</dbReference>
<dbReference type="InterPro" id="IPR036691">
    <property type="entry name" value="Endo/exonu/phosph_ase_sf"/>
</dbReference>
<dbReference type="GO" id="GO:0034485">
    <property type="term" value="F:phosphatidylinositol-3,4,5-trisphosphate 5-phosphatase activity"/>
    <property type="evidence" value="ECO:0007669"/>
    <property type="project" value="TreeGrafter"/>
</dbReference>
<feature type="region of interest" description="Disordered" evidence="2">
    <location>
        <begin position="449"/>
        <end position="473"/>
    </location>
</feature>
<dbReference type="InterPro" id="IPR000300">
    <property type="entry name" value="IPPc"/>
</dbReference>
<evidence type="ECO:0000259" key="3">
    <source>
        <dbReference type="SMART" id="SM00128"/>
    </source>
</evidence>
<reference evidence="5" key="1">
    <citation type="journal article" date="2019" name="Nat. Commun.">
        <title>The genome of broomcorn millet.</title>
        <authorList>
            <person name="Zou C."/>
            <person name="Miki D."/>
            <person name="Li D."/>
            <person name="Tang Q."/>
            <person name="Xiao L."/>
            <person name="Rajput S."/>
            <person name="Deng P."/>
            <person name="Jia W."/>
            <person name="Huang R."/>
            <person name="Zhang M."/>
            <person name="Sun Y."/>
            <person name="Hu J."/>
            <person name="Fu X."/>
            <person name="Schnable P.S."/>
            <person name="Li F."/>
            <person name="Zhang H."/>
            <person name="Feng B."/>
            <person name="Zhu X."/>
            <person name="Liu R."/>
            <person name="Schnable J.C."/>
            <person name="Zhu J.-K."/>
            <person name="Zhang H."/>
        </authorList>
    </citation>
    <scope>NUCLEOTIDE SEQUENCE [LARGE SCALE GENOMIC DNA]</scope>
</reference>
<dbReference type="GO" id="GO:0009737">
    <property type="term" value="P:response to abscisic acid"/>
    <property type="evidence" value="ECO:0007669"/>
    <property type="project" value="TreeGrafter"/>
</dbReference>
<dbReference type="InterPro" id="IPR046985">
    <property type="entry name" value="IP5"/>
</dbReference>
<dbReference type="STRING" id="4540.A0A3L6TP11"/>
<feature type="domain" description="Inositol polyphosphate-related phosphatase" evidence="3">
    <location>
        <begin position="138"/>
        <end position="425"/>
    </location>
</feature>
<dbReference type="GO" id="GO:0009733">
    <property type="term" value="P:response to auxin"/>
    <property type="evidence" value="ECO:0007669"/>
    <property type="project" value="TreeGrafter"/>
</dbReference>
<name>A0A3L6TP11_PANMI</name>
<dbReference type="GO" id="GO:0009651">
    <property type="term" value="P:response to salt stress"/>
    <property type="evidence" value="ECO:0007669"/>
    <property type="project" value="TreeGrafter"/>
</dbReference>
<proteinExistence type="inferred from homology"/>
<dbReference type="SMART" id="SM00128">
    <property type="entry name" value="IPPc"/>
    <property type="match status" value="1"/>
</dbReference>
<dbReference type="AlphaFoldDB" id="A0A3L6TP11"/>
<dbReference type="FunFam" id="3.60.10.10:FF:000044">
    <property type="entry name" value="Type IV inositol polyphosphate 5-phosphatase 11"/>
    <property type="match status" value="1"/>
</dbReference>
<protein>
    <submittedName>
        <fullName evidence="4">Type IV inositol polyphosphate 5-phosphatase 11</fullName>
    </submittedName>
</protein>
<dbReference type="PANTHER" id="PTHR11200">
    <property type="entry name" value="INOSITOL 5-PHOSPHATASE"/>
    <property type="match status" value="1"/>
</dbReference>
<dbReference type="EMBL" id="PQIB02000001">
    <property type="protein sequence ID" value="RLN42013.1"/>
    <property type="molecule type" value="Genomic_DNA"/>
</dbReference>
<gene>
    <name evidence="4" type="ORF">C2845_PM01G34910</name>
</gene>
<evidence type="ECO:0000256" key="2">
    <source>
        <dbReference type="SAM" id="MobiDB-lite"/>
    </source>
</evidence>
<comment type="caution">
    <text evidence="4">The sequence shown here is derived from an EMBL/GenBank/DDBJ whole genome shotgun (WGS) entry which is preliminary data.</text>
</comment>
<dbReference type="SUPFAM" id="SSF56219">
    <property type="entry name" value="DNase I-like"/>
    <property type="match status" value="1"/>
</dbReference>
<dbReference type="GO" id="GO:0005886">
    <property type="term" value="C:plasma membrane"/>
    <property type="evidence" value="ECO:0007669"/>
    <property type="project" value="TreeGrafter"/>
</dbReference>
<evidence type="ECO:0000256" key="1">
    <source>
        <dbReference type="ARBA" id="ARBA00010768"/>
    </source>
</evidence>
<evidence type="ECO:0000313" key="4">
    <source>
        <dbReference type="EMBL" id="RLN42013.1"/>
    </source>
</evidence>
<dbReference type="GO" id="GO:0004439">
    <property type="term" value="F:phosphatidylinositol-4,5-bisphosphate 5-phosphatase activity"/>
    <property type="evidence" value="ECO:0007669"/>
    <property type="project" value="TreeGrafter"/>
</dbReference>
<dbReference type="GO" id="GO:0009753">
    <property type="term" value="P:response to jasmonic acid"/>
    <property type="evidence" value="ECO:0007669"/>
    <property type="project" value="TreeGrafter"/>
</dbReference>
<dbReference type="Gene3D" id="3.60.10.10">
    <property type="entry name" value="Endonuclease/exonuclease/phosphatase"/>
    <property type="match status" value="1"/>
</dbReference>
<sequence>MRQYVFRWHGDTEGSRRRVDPSTEDYHFCFSCRNKFGNSQPSTAPTSPPTLKCSGGWIDRMTTIQEHMEDPNKLLEEMLETKTARIQYVDMGNCSSLTLPTWRNQLQTDSLVSIDEGGTHDGIKTIPIQKACEFTTNSVLCVCIITWNMNGKMSVEDITKLVRSNRKFDLLVVGLQEAPKCDVSQVLQETMADTHILLGRKSMQSLQMLLFGSKSSEKYIREMKVDKQAVRGLGGMIGRKKGAVAMYINFSGIRMVFVSCHLAAHEHKVEKRNSEFQRISQSLFSKYGIPYAQSADITVWLGDLNYRLEGISAIPARKMIEENRQSKLRGKDQLLQEAEKGEVFNGYYEGTLTFKPTYKYDVGSSIYDTSHKIRVPSWTDRILFKVDHSSGLDAVLSSYESLDCVRSSDHKPVKAHLCLKRGVCCKNNLACTAIDSGSDLSPVTGHTPLPSSLRLPPITRPPQAQPPGNFLDAQAGRSTECVRQTPPGMLASLSSTWATFSPLPLPPASRVGGVDVAATATRARGRAVGE</sequence>
<dbReference type="GO" id="GO:0043813">
    <property type="term" value="F:phosphatidylinositol-3,5-bisphosphate 5-phosphatase activity"/>
    <property type="evidence" value="ECO:0007669"/>
    <property type="project" value="TreeGrafter"/>
</dbReference>
<evidence type="ECO:0000313" key="5">
    <source>
        <dbReference type="Proteomes" id="UP000275267"/>
    </source>
</evidence>
<dbReference type="PANTHER" id="PTHR11200:SF275">
    <property type="entry name" value="LD06095P"/>
    <property type="match status" value="1"/>
</dbReference>
<comment type="similarity">
    <text evidence="1">Belongs to the inositol polyphosphate 5-phosphatase family.</text>
</comment>
<dbReference type="OrthoDB" id="405996at2759"/>
<dbReference type="GO" id="GO:0046856">
    <property type="term" value="P:phosphatidylinositol dephosphorylation"/>
    <property type="evidence" value="ECO:0007669"/>
    <property type="project" value="InterPro"/>
</dbReference>